<keyword evidence="3" id="KW-1185">Reference proteome</keyword>
<feature type="signal peptide" evidence="1">
    <location>
        <begin position="1"/>
        <end position="18"/>
    </location>
</feature>
<dbReference type="Proteomes" id="UP000652761">
    <property type="component" value="Unassembled WGS sequence"/>
</dbReference>
<feature type="chain" id="PRO_5033021654" evidence="1">
    <location>
        <begin position="19"/>
        <end position="65"/>
    </location>
</feature>
<dbReference type="EMBL" id="NMUH01006992">
    <property type="protein sequence ID" value="MQM16418.1"/>
    <property type="molecule type" value="Genomic_DNA"/>
</dbReference>
<reference evidence="2" key="1">
    <citation type="submission" date="2017-07" db="EMBL/GenBank/DDBJ databases">
        <title>Taro Niue Genome Assembly and Annotation.</title>
        <authorList>
            <person name="Atibalentja N."/>
            <person name="Keating K."/>
            <person name="Fields C.J."/>
        </authorList>
    </citation>
    <scope>NUCLEOTIDE SEQUENCE</scope>
    <source>
        <strain evidence="2">Niue_2</strain>
        <tissue evidence="2">Leaf</tissue>
    </source>
</reference>
<name>A0A843XAR3_COLES</name>
<protein>
    <submittedName>
        <fullName evidence="2">Uncharacterized protein</fullName>
    </submittedName>
</protein>
<gene>
    <name evidence="2" type="ORF">Taro_049375</name>
</gene>
<evidence type="ECO:0000313" key="2">
    <source>
        <dbReference type="EMBL" id="MQM16418.1"/>
    </source>
</evidence>
<organism evidence="2 3">
    <name type="scientific">Colocasia esculenta</name>
    <name type="common">Wild taro</name>
    <name type="synonym">Arum esculentum</name>
    <dbReference type="NCBI Taxonomy" id="4460"/>
    <lineage>
        <taxon>Eukaryota</taxon>
        <taxon>Viridiplantae</taxon>
        <taxon>Streptophyta</taxon>
        <taxon>Embryophyta</taxon>
        <taxon>Tracheophyta</taxon>
        <taxon>Spermatophyta</taxon>
        <taxon>Magnoliopsida</taxon>
        <taxon>Liliopsida</taxon>
        <taxon>Araceae</taxon>
        <taxon>Aroideae</taxon>
        <taxon>Colocasieae</taxon>
        <taxon>Colocasia</taxon>
    </lineage>
</organism>
<accession>A0A843XAR3</accession>
<feature type="non-terminal residue" evidence="2">
    <location>
        <position position="1"/>
    </location>
</feature>
<evidence type="ECO:0000256" key="1">
    <source>
        <dbReference type="SAM" id="SignalP"/>
    </source>
</evidence>
<evidence type="ECO:0000313" key="3">
    <source>
        <dbReference type="Proteomes" id="UP000652761"/>
    </source>
</evidence>
<keyword evidence="1" id="KW-0732">Signal</keyword>
<comment type="caution">
    <text evidence="2">The sequence shown here is derived from an EMBL/GenBank/DDBJ whole genome shotgun (WGS) entry which is preliminary data.</text>
</comment>
<dbReference type="AlphaFoldDB" id="A0A843XAR3"/>
<proteinExistence type="predicted"/>
<sequence>LWLHVVDVVFLLVRESRGEMSLGVRIRENSRLQHPRVLSEPTCGGPRCHVPGSRMVLWRLVGTSS</sequence>